<sequence length="60" mass="6976">MEQNQINRMPIKAHPYEHQRQAYEFACRLFGLNQGGDDPPSIQSRGCALLMEMQRGQERV</sequence>
<dbReference type="EMBL" id="VSSQ01129690">
    <property type="protein sequence ID" value="MPN57749.1"/>
    <property type="molecule type" value="Genomic_DNA"/>
</dbReference>
<gene>
    <name evidence="1" type="ORF">SDC9_205443</name>
</gene>
<organism evidence="1">
    <name type="scientific">bioreactor metagenome</name>
    <dbReference type="NCBI Taxonomy" id="1076179"/>
    <lineage>
        <taxon>unclassified sequences</taxon>
        <taxon>metagenomes</taxon>
        <taxon>ecological metagenomes</taxon>
    </lineage>
</organism>
<name>A0A645J4X3_9ZZZZ</name>
<protein>
    <submittedName>
        <fullName evidence="1">Uncharacterized protein</fullName>
    </submittedName>
</protein>
<reference evidence="1" key="1">
    <citation type="submission" date="2019-08" db="EMBL/GenBank/DDBJ databases">
        <authorList>
            <person name="Kucharzyk K."/>
            <person name="Murdoch R.W."/>
            <person name="Higgins S."/>
            <person name="Loffler F."/>
        </authorList>
    </citation>
    <scope>NUCLEOTIDE SEQUENCE</scope>
</reference>
<evidence type="ECO:0000313" key="1">
    <source>
        <dbReference type="EMBL" id="MPN57749.1"/>
    </source>
</evidence>
<dbReference type="AlphaFoldDB" id="A0A645J4X3"/>
<comment type="caution">
    <text evidence="1">The sequence shown here is derived from an EMBL/GenBank/DDBJ whole genome shotgun (WGS) entry which is preliminary data.</text>
</comment>
<accession>A0A645J4X3</accession>
<proteinExistence type="predicted"/>